<keyword evidence="3" id="KW-0966">Cell projection</keyword>
<feature type="non-terminal residue" evidence="5">
    <location>
        <position position="108"/>
    </location>
</feature>
<dbReference type="AlphaFoldDB" id="A7RIC6"/>
<dbReference type="GO" id="GO:0042995">
    <property type="term" value="C:cell projection"/>
    <property type="evidence" value="ECO:0007669"/>
    <property type="project" value="UniProtKB-SubCell"/>
</dbReference>
<protein>
    <recommendedName>
        <fullName evidence="4">PDZ domain-containing protein</fullName>
    </recommendedName>
</protein>
<dbReference type="Pfam" id="PF00595">
    <property type="entry name" value="PDZ"/>
    <property type="match status" value="1"/>
</dbReference>
<sequence>HILNRSEERRVNLVVEPTQTGFIGFNLRGGAEYGLGIYVSGVDQGSLAEQAGFRVGDQILNVNDKSFENIKHKEAVDFIKSNKHIIVTLKAAGKLPEAKHYSSEISWI</sequence>
<keyword evidence="2" id="KW-0677">Repeat</keyword>
<evidence type="ECO:0000256" key="3">
    <source>
        <dbReference type="ARBA" id="ARBA00023273"/>
    </source>
</evidence>
<dbReference type="InParanoid" id="A7RIC6"/>
<evidence type="ECO:0000313" key="5">
    <source>
        <dbReference type="EMBL" id="EDO48682.1"/>
    </source>
</evidence>
<evidence type="ECO:0000256" key="2">
    <source>
        <dbReference type="ARBA" id="ARBA00022737"/>
    </source>
</evidence>
<dbReference type="PANTHER" id="PTHR23116">
    <property type="entry name" value="PDZ DOMAIN CONTAINING WHIRLIN AND HARMONIN-RELATED"/>
    <property type="match status" value="1"/>
</dbReference>
<evidence type="ECO:0000313" key="6">
    <source>
        <dbReference type="Proteomes" id="UP000001593"/>
    </source>
</evidence>
<dbReference type="SUPFAM" id="SSF50156">
    <property type="entry name" value="PDZ domain-like"/>
    <property type="match status" value="1"/>
</dbReference>
<dbReference type="EMBL" id="DS469512">
    <property type="protein sequence ID" value="EDO48682.1"/>
    <property type="molecule type" value="Genomic_DNA"/>
</dbReference>
<dbReference type="InterPro" id="IPR001478">
    <property type="entry name" value="PDZ"/>
</dbReference>
<dbReference type="PROSITE" id="PS50106">
    <property type="entry name" value="PDZ"/>
    <property type="match status" value="1"/>
</dbReference>
<dbReference type="SMART" id="SM00228">
    <property type="entry name" value="PDZ"/>
    <property type="match status" value="1"/>
</dbReference>
<dbReference type="InterPro" id="IPR051844">
    <property type="entry name" value="USH2_Complex_Protein"/>
</dbReference>
<proteinExistence type="predicted"/>
<dbReference type="HOGENOM" id="CLU_138767_1_0_1"/>
<dbReference type="eggNOG" id="KOG3528">
    <property type="taxonomic scope" value="Eukaryota"/>
</dbReference>
<evidence type="ECO:0000259" key="4">
    <source>
        <dbReference type="PROSITE" id="PS50106"/>
    </source>
</evidence>
<reference evidence="5 6" key="1">
    <citation type="journal article" date="2007" name="Science">
        <title>Sea anemone genome reveals ancestral eumetazoan gene repertoire and genomic organization.</title>
        <authorList>
            <person name="Putnam N.H."/>
            <person name="Srivastava M."/>
            <person name="Hellsten U."/>
            <person name="Dirks B."/>
            <person name="Chapman J."/>
            <person name="Salamov A."/>
            <person name="Terry A."/>
            <person name="Shapiro H."/>
            <person name="Lindquist E."/>
            <person name="Kapitonov V.V."/>
            <person name="Jurka J."/>
            <person name="Genikhovich G."/>
            <person name="Grigoriev I.V."/>
            <person name="Lucas S.M."/>
            <person name="Steele R.E."/>
            <person name="Finnerty J.R."/>
            <person name="Technau U."/>
            <person name="Martindale M.Q."/>
            <person name="Rokhsar D.S."/>
        </authorList>
    </citation>
    <scope>NUCLEOTIDE SEQUENCE [LARGE SCALE GENOMIC DNA]</scope>
    <source>
        <strain evidence="6">CH2 X CH6</strain>
    </source>
</reference>
<keyword evidence="6" id="KW-1185">Reference proteome</keyword>
<dbReference type="Proteomes" id="UP000001593">
    <property type="component" value="Unassembled WGS sequence"/>
</dbReference>
<feature type="domain" description="PDZ" evidence="4">
    <location>
        <begin position="12"/>
        <end position="81"/>
    </location>
</feature>
<dbReference type="InterPro" id="IPR036034">
    <property type="entry name" value="PDZ_sf"/>
</dbReference>
<name>A7RIC6_NEMVE</name>
<accession>A7RIC6</accession>
<organism evidence="5 6">
    <name type="scientific">Nematostella vectensis</name>
    <name type="common">Starlet sea anemone</name>
    <dbReference type="NCBI Taxonomy" id="45351"/>
    <lineage>
        <taxon>Eukaryota</taxon>
        <taxon>Metazoa</taxon>
        <taxon>Cnidaria</taxon>
        <taxon>Anthozoa</taxon>
        <taxon>Hexacorallia</taxon>
        <taxon>Actiniaria</taxon>
        <taxon>Edwardsiidae</taxon>
        <taxon>Nematostella</taxon>
    </lineage>
</organism>
<dbReference type="KEGG" id="nve:5520936"/>
<comment type="subcellular location">
    <subcellularLocation>
        <location evidence="1">Cell projection</location>
    </subcellularLocation>
</comment>
<dbReference type="PhylomeDB" id="A7RIC6"/>
<dbReference type="Gene3D" id="2.30.42.10">
    <property type="match status" value="1"/>
</dbReference>
<feature type="non-terminal residue" evidence="5">
    <location>
        <position position="1"/>
    </location>
</feature>
<dbReference type="OMA" id="XSSDESD"/>
<dbReference type="FunFam" id="2.30.42.10:FF:000087">
    <property type="entry name" value="Whirlin a"/>
    <property type="match status" value="1"/>
</dbReference>
<gene>
    <name evidence="5" type="ORF">NEMVEDRAFT_v1g46592</name>
</gene>
<dbReference type="PANTHER" id="PTHR23116:SF29">
    <property type="entry name" value="PDZ DOMAIN-CONTAINING PROTEIN 7"/>
    <property type="match status" value="1"/>
</dbReference>
<evidence type="ECO:0000256" key="1">
    <source>
        <dbReference type="ARBA" id="ARBA00004316"/>
    </source>
</evidence>
<dbReference type="STRING" id="45351.A7RIC6"/>